<feature type="compositionally biased region" description="Low complexity" evidence="1">
    <location>
        <begin position="145"/>
        <end position="154"/>
    </location>
</feature>
<feature type="compositionally biased region" description="Low complexity" evidence="1">
    <location>
        <begin position="240"/>
        <end position="253"/>
    </location>
</feature>
<proteinExistence type="predicted"/>
<accession>A0A1D1YZK9</accession>
<dbReference type="AlphaFoldDB" id="A0A1D1YZK9"/>
<feature type="region of interest" description="Disordered" evidence="1">
    <location>
        <begin position="240"/>
        <end position="355"/>
    </location>
</feature>
<reference evidence="2" key="1">
    <citation type="submission" date="2015-07" db="EMBL/GenBank/DDBJ databases">
        <title>Transcriptome Assembly of Anthurium amnicola.</title>
        <authorList>
            <person name="Suzuki J."/>
        </authorList>
    </citation>
    <scope>NUCLEOTIDE SEQUENCE</scope>
</reference>
<feature type="compositionally biased region" description="Basic residues" evidence="1">
    <location>
        <begin position="101"/>
        <end position="143"/>
    </location>
</feature>
<dbReference type="EMBL" id="GDJX01007865">
    <property type="protein sequence ID" value="JAT60071.1"/>
    <property type="molecule type" value="Transcribed_RNA"/>
</dbReference>
<evidence type="ECO:0000313" key="2">
    <source>
        <dbReference type="EMBL" id="JAT60071.1"/>
    </source>
</evidence>
<sequence>MIPCRGRSWAPDSPSPPTGILVIWARPPSHSHGQLRRAAAVAVLRLHPGRVQTLLPAVVLLHLPTPAPLGLLRRLLRPQPLPARHRSHRHSRQRLPPRHLLRPHLPLLRRVRLPPPAHGRRRGRPARRRRRHRRRRRGLRPVPRRPVAGAPARRGAGGVGHQVDRRVQVQEGGRPGGGHRLLRLPLRVPRRREPPAAPRLLPRLPPPLHRHVAQVALQLPPLPRQHRLHLHLPFAIAPAPASATPAAPASATPCDDGSPQPAAVAREPAPRSACPRCRKGRGEGRTPRRRGRRGLRAEGPTFPDSKGFGGSGRQQAWDRGADGGRSPPRRAFAGRPGLSGQHVAGGQRGRRLPGGGGGVIEGIHGGAARLQGGQRHPGAALRREPGAHETLRRWEVLLHGAGEGGQPWINPSLMRGIKKGIITHLKCMPHMNRQVSLSRTSNSYGASSFCDCVQLFCNVCMGVFTVILNHVHPRIIFGYFALWGL</sequence>
<name>A0A1D1YZK9_9ARAE</name>
<organism evidence="2">
    <name type="scientific">Anthurium amnicola</name>
    <dbReference type="NCBI Taxonomy" id="1678845"/>
    <lineage>
        <taxon>Eukaryota</taxon>
        <taxon>Viridiplantae</taxon>
        <taxon>Streptophyta</taxon>
        <taxon>Embryophyta</taxon>
        <taxon>Tracheophyta</taxon>
        <taxon>Spermatophyta</taxon>
        <taxon>Magnoliopsida</taxon>
        <taxon>Liliopsida</taxon>
        <taxon>Araceae</taxon>
        <taxon>Pothoideae</taxon>
        <taxon>Potheae</taxon>
        <taxon>Anthurium</taxon>
    </lineage>
</organism>
<gene>
    <name evidence="2" type="ORF">g.46907</name>
</gene>
<protein>
    <submittedName>
        <fullName evidence="2">Uncharacterized protein</fullName>
    </submittedName>
</protein>
<evidence type="ECO:0000256" key="1">
    <source>
        <dbReference type="SAM" id="MobiDB-lite"/>
    </source>
</evidence>
<feature type="region of interest" description="Disordered" evidence="1">
    <location>
        <begin position="101"/>
        <end position="183"/>
    </location>
</feature>